<reference evidence="1" key="1">
    <citation type="submission" date="2013-12" db="EMBL/GenBank/DDBJ databases">
        <title>A Varibaculum cambriense genome reconstructed from a premature infant gut community with otherwise low bacterial novelty that shifts toward anaerobic metabolism during the third week of life.</title>
        <authorList>
            <person name="Brown C.T."/>
            <person name="Sharon I."/>
            <person name="Thomas B.C."/>
            <person name="Castelle C.J."/>
            <person name="Morowitz M.J."/>
            <person name="Banfield J.F."/>
        </authorList>
    </citation>
    <scope>NUCLEOTIDE SEQUENCE</scope>
</reference>
<evidence type="ECO:0000313" key="1">
    <source>
        <dbReference type="EMBL" id="ETJ32401.1"/>
    </source>
</evidence>
<gene>
    <name evidence="1" type="ORF">Q604_UNBC13141G0001</name>
</gene>
<name>W1XQK6_9ZZZZ</name>
<feature type="non-terminal residue" evidence="1">
    <location>
        <position position="1"/>
    </location>
</feature>
<proteinExistence type="predicted"/>
<organism evidence="1">
    <name type="scientific">human gut metagenome</name>
    <dbReference type="NCBI Taxonomy" id="408170"/>
    <lineage>
        <taxon>unclassified sequences</taxon>
        <taxon>metagenomes</taxon>
        <taxon>organismal metagenomes</taxon>
    </lineage>
</organism>
<dbReference type="AlphaFoldDB" id="W1XQK6"/>
<sequence>IYELENQVLAEFNKVQIPDEDNSAKYKRYFETRKRIQDAQDALKPKQDYENKHSKDKVYPTYTEKENRKLQQQYLHRLSFNEDSVEIPDNYVLYVFDFGGSWNHPYSLGAAVSPDRNYIIYFCQQG</sequence>
<comment type="caution">
    <text evidence="1">The sequence shown here is derived from an EMBL/GenBank/DDBJ whole genome shotgun (WGS) entry which is preliminary data.</text>
</comment>
<dbReference type="EMBL" id="AZMM01013141">
    <property type="protein sequence ID" value="ETJ32401.1"/>
    <property type="molecule type" value="Genomic_DNA"/>
</dbReference>
<protein>
    <submittedName>
        <fullName evidence="1">Uncharacterized protein</fullName>
    </submittedName>
</protein>
<accession>W1XQK6</accession>